<dbReference type="Proteomes" id="UP000054928">
    <property type="component" value="Unassembled WGS sequence"/>
</dbReference>
<dbReference type="GeneID" id="36409264"/>
<proteinExistence type="predicted"/>
<keyword evidence="2" id="KW-1185">Reference proteome</keyword>
<dbReference type="AlphaFoldDB" id="A0A0P1AT41"/>
<evidence type="ECO:0000313" key="1">
    <source>
        <dbReference type="EMBL" id="CEG43928.1"/>
    </source>
</evidence>
<organism evidence="1 2">
    <name type="scientific">Plasmopara halstedii</name>
    <name type="common">Downy mildew of sunflower</name>
    <dbReference type="NCBI Taxonomy" id="4781"/>
    <lineage>
        <taxon>Eukaryota</taxon>
        <taxon>Sar</taxon>
        <taxon>Stramenopiles</taxon>
        <taxon>Oomycota</taxon>
        <taxon>Peronosporomycetes</taxon>
        <taxon>Peronosporales</taxon>
        <taxon>Peronosporaceae</taxon>
        <taxon>Plasmopara</taxon>
    </lineage>
</organism>
<dbReference type="EMBL" id="CCYD01000810">
    <property type="protein sequence ID" value="CEG43928.1"/>
    <property type="molecule type" value="Genomic_DNA"/>
</dbReference>
<name>A0A0P1AT41_PLAHL</name>
<reference evidence="2" key="1">
    <citation type="submission" date="2014-09" db="EMBL/GenBank/DDBJ databases">
        <authorList>
            <person name="Sharma Rahul"/>
            <person name="Thines Marco"/>
        </authorList>
    </citation>
    <scope>NUCLEOTIDE SEQUENCE [LARGE SCALE GENOMIC DNA]</scope>
</reference>
<protein>
    <submittedName>
        <fullName evidence="1">Uncharacterized protein</fullName>
    </submittedName>
</protein>
<accession>A0A0P1AT41</accession>
<evidence type="ECO:0000313" key="2">
    <source>
        <dbReference type="Proteomes" id="UP000054928"/>
    </source>
</evidence>
<sequence>MSTQHFSRPPHLPYRLVVNRHRSHPRLGLIALRRAGRLRRAVDVPVLFDRAVCGLVGGGMKIFTTRVPAFELAWSVGLMGIGKLPKPTRIPFRETTTQRMGWVVGRPMQHPD</sequence>
<dbReference type="RefSeq" id="XP_024580297.1">
    <property type="nucleotide sequence ID" value="XM_024729973.1"/>
</dbReference>